<dbReference type="RefSeq" id="XP_033457872.1">
    <property type="nucleotide sequence ID" value="XM_033607085.1"/>
</dbReference>
<dbReference type="GeneID" id="54364885"/>
<dbReference type="Gene3D" id="3.30.70.330">
    <property type="match status" value="1"/>
</dbReference>
<dbReference type="Gene3D" id="1.25.40.630">
    <property type="match status" value="1"/>
</dbReference>
<dbReference type="AlphaFoldDB" id="A0A6J3LYJ9"/>
<dbReference type="PANTHER" id="PTHR45735">
    <property type="entry name" value="CLEAVAGE STIMULATION FACTOR SUBUNIT 2"/>
    <property type="match status" value="1"/>
</dbReference>
<dbReference type="Pfam" id="PF00076">
    <property type="entry name" value="RRM_1"/>
    <property type="match status" value="1"/>
</dbReference>
<dbReference type="CDD" id="cd12398">
    <property type="entry name" value="RRM_CSTF2_RNA15_like"/>
    <property type="match status" value="1"/>
</dbReference>
<sequence>MANREKGGRVVFVGNIPYGVSEEQICDIFGRCGTVAGFRLVYDKESGQPKGYGFLEFTDADAASSAVRNLNNMELNGRQLRVDYSNDNRSGMGQNAPPPSNSNNQSNGRPDPAALPPLPQGTDLPHGVTIFDGISQTLAAIPTATLLDFISQLKGLCQSNPAQATALLQQAPQLSYAVFQAMCLLGLVDPNIVAQLIQSQGLAPPPPQQAAPAPPPPVAAQYPPQPPPQQYGQYPPPQAYGNAYAPTPPTQHNAYQPPAPQAPPPQQAQAPPGQEDLIRQVLALTAEQIYAMEPSARDQILALRAQFGAPL</sequence>
<feature type="compositionally biased region" description="Pro residues" evidence="4">
    <location>
        <begin position="203"/>
        <end position="238"/>
    </location>
</feature>
<evidence type="ECO:0000256" key="4">
    <source>
        <dbReference type="SAM" id="MobiDB-lite"/>
    </source>
</evidence>
<feature type="compositionally biased region" description="Pro residues" evidence="4">
    <location>
        <begin position="257"/>
        <end position="266"/>
    </location>
</feature>
<evidence type="ECO:0000313" key="6">
    <source>
        <dbReference type="Proteomes" id="UP000504637"/>
    </source>
</evidence>
<dbReference type="SMART" id="SM00360">
    <property type="entry name" value="RRM"/>
    <property type="match status" value="1"/>
</dbReference>
<dbReference type="InterPro" id="IPR038192">
    <property type="entry name" value="CSTF_C_sf"/>
</dbReference>
<reference evidence="7" key="2">
    <citation type="submission" date="2020-04" db="EMBL/GenBank/DDBJ databases">
        <authorList>
            <consortium name="NCBI Genome Project"/>
        </authorList>
    </citation>
    <scope>NUCLEOTIDE SEQUENCE</scope>
    <source>
        <strain evidence="7">CBS 342.82</strain>
    </source>
</reference>
<proteinExistence type="predicted"/>
<keyword evidence="3" id="KW-0694">RNA-binding</keyword>
<dbReference type="SUPFAM" id="SSF54928">
    <property type="entry name" value="RNA-binding domain, RBD"/>
    <property type="match status" value="1"/>
</dbReference>
<feature type="region of interest" description="Disordered" evidence="4">
    <location>
        <begin position="202"/>
        <end position="273"/>
    </location>
</feature>
<dbReference type="PANTHER" id="PTHR45735:SF2">
    <property type="entry name" value="CLEAVAGE STIMULATION FACTOR SUBUNIT 2"/>
    <property type="match status" value="1"/>
</dbReference>
<dbReference type="Gene3D" id="1.10.20.70">
    <property type="entry name" value="Transcription termination and cleavage factor, C-terminal domain"/>
    <property type="match status" value="1"/>
</dbReference>
<organism evidence="7">
    <name type="scientific">Dissoconium aciculare CBS 342.82</name>
    <dbReference type="NCBI Taxonomy" id="1314786"/>
    <lineage>
        <taxon>Eukaryota</taxon>
        <taxon>Fungi</taxon>
        <taxon>Dikarya</taxon>
        <taxon>Ascomycota</taxon>
        <taxon>Pezizomycotina</taxon>
        <taxon>Dothideomycetes</taxon>
        <taxon>Dothideomycetidae</taxon>
        <taxon>Mycosphaerellales</taxon>
        <taxon>Dissoconiaceae</taxon>
        <taxon>Dissoconium</taxon>
    </lineage>
</organism>
<dbReference type="GO" id="GO:0003729">
    <property type="term" value="F:mRNA binding"/>
    <property type="evidence" value="ECO:0007669"/>
    <property type="project" value="TreeGrafter"/>
</dbReference>
<feature type="domain" description="RRM" evidence="5">
    <location>
        <begin position="9"/>
        <end position="87"/>
    </location>
</feature>
<dbReference type="Proteomes" id="UP000504637">
    <property type="component" value="Unplaced"/>
</dbReference>
<dbReference type="GO" id="GO:0005847">
    <property type="term" value="C:mRNA cleavage and polyadenylation specificity factor complex"/>
    <property type="evidence" value="ECO:0007669"/>
    <property type="project" value="TreeGrafter"/>
</dbReference>
<evidence type="ECO:0000256" key="3">
    <source>
        <dbReference type="PROSITE-ProRule" id="PRU00176"/>
    </source>
</evidence>
<evidence type="ECO:0000256" key="1">
    <source>
        <dbReference type="ARBA" id="ARBA00004123"/>
    </source>
</evidence>
<keyword evidence="6" id="KW-1185">Reference proteome</keyword>
<evidence type="ECO:0000259" key="5">
    <source>
        <dbReference type="PROSITE" id="PS50102"/>
    </source>
</evidence>
<dbReference type="InterPro" id="IPR025742">
    <property type="entry name" value="CSTF2_hinge"/>
</dbReference>
<name>A0A6J3LYJ9_9PEZI</name>
<protein>
    <recommendedName>
        <fullName evidence="5">RRM domain-containing protein</fullName>
    </recommendedName>
</protein>
<accession>A0A6J3LYJ9</accession>
<reference evidence="7" key="3">
    <citation type="submission" date="2025-08" db="UniProtKB">
        <authorList>
            <consortium name="RefSeq"/>
        </authorList>
    </citation>
    <scope>IDENTIFICATION</scope>
    <source>
        <strain evidence="7">CBS 342.82</strain>
    </source>
</reference>
<feature type="region of interest" description="Disordered" evidence="4">
    <location>
        <begin position="83"/>
        <end position="122"/>
    </location>
</feature>
<dbReference type="InterPro" id="IPR012677">
    <property type="entry name" value="Nucleotide-bd_a/b_plait_sf"/>
</dbReference>
<dbReference type="OrthoDB" id="272703at2759"/>
<evidence type="ECO:0000256" key="2">
    <source>
        <dbReference type="ARBA" id="ARBA00023242"/>
    </source>
</evidence>
<dbReference type="Pfam" id="PF14327">
    <property type="entry name" value="CSTF2_hinge"/>
    <property type="match status" value="1"/>
</dbReference>
<keyword evidence="2" id="KW-0539">Nucleus</keyword>
<comment type="subcellular location">
    <subcellularLocation>
        <location evidence="1">Nucleus</location>
    </subcellularLocation>
</comment>
<dbReference type="GO" id="GO:0031124">
    <property type="term" value="P:mRNA 3'-end processing"/>
    <property type="evidence" value="ECO:0007669"/>
    <property type="project" value="InterPro"/>
</dbReference>
<dbReference type="Pfam" id="PF14304">
    <property type="entry name" value="CSTF_C"/>
    <property type="match status" value="1"/>
</dbReference>
<gene>
    <name evidence="7" type="ORF">K489DRAFT_403401</name>
</gene>
<dbReference type="InterPro" id="IPR000504">
    <property type="entry name" value="RRM_dom"/>
</dbReference>
<dbReference type="InterPro" id="IPR026896">
    <property type="entry name" value="CSTF_C"/>
</dbReference>
<reference evidence="7" key="1">
    <citation type="submission" date="2020-01" db="EMBL/GenBank/DDBJ databases">
        <authorList>
            <consortium name="DOE Joint Genome Institute"/>
            <person name="Haridas S."/>
            <person name="Albert R."/>
            <person name="Binder M."/>
            <person name="Bloem J."/>
            <person name="Labutti K."/>
            <person name="Salamov A."/>
            <person name="Andreopoulos B."/>
            <person name="Baker S.E."/>
            <person name="Barry K."/>
            <person name="Bills G."/>
            <person name="Bluhm B.H."/>
            <person name="Cannon C."/>
            <person name="Castanera R."/>
            <person name="Culley D.E."/>
            <person name="Daum C."/>
            <person name="Ezra D."/>
            <person name="Gonzalez J.B."/>
            <person name="Henrissat B."/>
            <person name="Kuo A."/>
            <person name="Liang C."/>
            <person name="Lipzen A."/>
            <person name="Lutzoni F."/>
            <person name="Magnuson J."/>
            <person name="Mondo S."/>
            <person name="Nolan M."/>
            <person name="Ohm R."/>
            <person name="Pangilinan J."/>
            <person name="Park H.-J."/>
            <person name="Ramirez L."/>
            <person name="Alfaro M."/>
            <person name="Sun H."/>
            <person name="Tritt A."/>
            <person name="Yoshinaga Y."/>
            <person name="Zwiers L.-H."/>
            <person name="Turgeon B.G."/>
            <person name="Goodwin S.B."/>
            <person name="Spatafora J.W."/>
            <person name="Crous P.W."/>
            <person name="Grigoriev I.V."/>
        </authorList>
    </citation>
    <scope>NUCLEOTIDE SEQUENCE</scope>
    <source>
        <strain evidence="7">CBS 342.82</strain>
    </source>
</reference>
<dbReference type="PROSITE" id="PS50102">
    <property type="entry name" value="RRM"/>
    <property type="match status" value="1"/>
</dbReference>
<evidence type="ECO:0000313" key="7">
    <source>
        <dbReference type="RefSeq" id="XP_033457872.1"/>
    </source>
</evidence>
<dbReference type="InterPro" id="IPR035979">
    <property type="entry name" value="RBD_domain_sf"/>
</dbReference>